<evidence type="ECO:0000313" key="15">
    <source>
        <dbReference type="EMBL" id="CAD7289814.1"/>
    </source>
</evidence>
<feature type="chain" id="PRO_5047161257" evidence="12">
    <location>
        <begin position="27"/>
        <end position="1055"/>
    </location>
</feature>
<evidence type="ECO:0000256" key="5">
    <source>
        <dbReference type="ARBA" id="ARBA00022729"/>
    </source>
</evidence>
<dbReference type="Gene3D" id="2.40.170.20">
    <property type="entry name" value="TonB-dependent receptor, beta-barrel domain"/>
    <property type="match status" value="2"/>
</dbReference>
<dbReference type="InterPro" id="IPR000531">
    <property type="entry name" value="Beta-barrel_TonB"/>
</dbReference>
<dbReference type="InterPro" id="IPR010949">
    <property type="entry name" value="TonB_Hb/transfer/lactofer_rcpt"/>
</dbReference>
<comment type="caution">
    <text evidence="15">The sequence shown here is derived from an EMBL/GenBank/DDBJ whole genome shotgun (WGS) entry which is preliminary data.</text>
</comment>
<protein>
    <submittedName>
        <fullName evidence="15">Hemoglobin and hemoglobin-haptoglobin-binding protein 2</fullName>
    </submittedName>
</protein>
<keyword evidence="8" id="KW-0675">Receptor</keyword>
<keyword evidence="6 11" id="KW-0798">TonB box</keyword>
<evidence type="ECO:0000256" key="1">
    <source>
        <dbReference type="ARBA" id="ARBA00004571"/>
    </source>
</evidence>
<dbReference type="Gene3D" id="2.170.130.10">
    <property type="entry name" value="TonB-dependent receptor, plug domain"/>
    <property type="match status" value="1"/>
</dbReference>
<evidence type="ECO:0000256" key="11">
    <source>
        <dbReference type="RuleBase" id="RU003357"/>
    </source>
</evidence>
<feature type="domain" description="TonB-dependent receptor plug" evidence="14">
    <location>
        <begin position="57"/>
        <end position="163"/>
    </location>
</feature>
<dbReference type="NCBIfam" id="TIGR01786">
    <property type="entry name" value="TonB-hemlactrns"/>
    <property type="match status" value="1"/>
</dbReference>
<evidence type="ECO:0000256" key="12">
    <source>
        <dbReference type="SAM" id="SignalP"/>
    </source>
</evidence>
<evidence type="ECO:0000259" key="13">
    <source>
        <dbReference type="Pfam" id="PF00593"/>
    </source>
</evidence>
<sequence>MHLNFFALKFRFSLAALMCLYGALNASEQSLELETIEIRASDMQDIKDKKVGEIKKSAKDLAKQQVSDTRDLVKYETGISVVESGRFGSSGYSIRGVDENRVAIQIDGLKQAETISSQGFKEIFEGYGNFNNTRNSIEVENIKQVNITKGADSIKAGSGALGGSVMFETKDARDYLIDKDYHYGFKVGHSSANDERMHSHTLAARFKWFDILVIKTDRDGSERKNYGYKRYDDSVRGRTREKADPYNITKEGTLVKFGFSPHEEHRFSFANDVYKSKHEGKDYSYTLYPPSSGSGFKFDEKKGEKYTNDLSERISRSFTYENFTQTPFWDSAKITFSDQKITQRARSDERCLEGDKCIDVSNPAGLITKNGNVVLQNGVEITKVEKENNENKLVLKNGQKISTFSLNTPIKDFALDCSVFDCSGKLDVYSIGGTLSKEDAKKLTIDLSKNENEFNGNNGTNGNDKVKFLVSDATYNGKKYKVIKEQEYNSYSSTWSDKTSNNKAYSIILPSSKGYLENLWKERDLNTRTRQVNFDFEKEFEIFSLENDLKYGGLYGKTEKSMINRTGYYGESAKWWANTYNPDCGDANRRGKDTGNALKCPKTDPVSSFLIPVQSKDGMVYLADKLKVNDLLEFDFGYRYDRIKYNPKYIPGVTPKIPDDMVVGVFIPVPKEKTVTMKEPKVWDYSPAGGGMPQAGSEEMKKYEADKVKYDAEVKKVKEYNANLKPQNAIDNINYLSAPKKFSSDSYAFGINLDPFEFLRIQTKYSKAFRAPTTDELYLTFRHPDMTIIPNVNLKPEIAKTKELAITFHNNSSFLVLSGFRSDYSNFIDFAFVGRERFNITGTNQNSALDFDKWQNVNRQSARVDGFEINSRLNLGDITDMLGGFYVGYKLTKQKGRILTQKDGEVPMNAIQPQTSVYSVGYATQNDKYGADMYITDVKAKKPQDTYNMFWHEEKRTQEITKEKINGRDITDYRAHWLSDKYTTIDIVAFAKPVKNLTFRLGVYNLTNKKYLTWESARSIRSFGTTNMVRKSDSLGINRFYSPGRNFKLTFEMTF</sequence>
<dbReference type="InterPro" id="IPR036942">
    <property type="entry name" value="Beta-barrel_TonB_sf"/>
</dbReference>
<dbReference type="PANTHER" id="PTHR30069">
    <property type="entry name" value="TONB-DEPENDENT OUTER MEMBRANE RECEPTOR"/>
    <property type="match status" value="1"/>
</dbReference>
<keyword evidence="7 10" id="KW-0472">Membrane</keyword>
<comment type="subcellular location">
    <subcellularLocation>
        <location evidence="1 10">Cell outer membrane</location>
        <topology evidence="1 10">Multi-pass membrane protein</topology>
    </subcellularLocation>
</comment>
<evidence type="ECO:0000259" key="14">
    <source>
        <dbReference type="Pfam" id="PF07715"/>
    </source>
</evidence>
<reference evidence="15 16" key="1">
    <citation type="submission" date="2020-11" db="EMBL/GenBank/DDBJ databases">
        <authorList>
            <person name="Peeters C."/>
        </authorList>
    </citation>
    <scope>NUCLEOTIDE SEQUENCE [LARGE SCALE GENOMIC DNA]</scope>
    <source>
        <strain evidence="15 16">LMG 7974</strain>
    </source>
</reference>
<dbReference type="SUPFAM" id="SSF56935">
    <property type="entry name" value="Porins"/>
    <property type="match status" value="1"/>
</dbReference>
<dbReference type="InterPro" id="IPR039426">
    <property type="entry name" value="TonB-dep_rcpt-like"/>
</dbReference>
<evidence type="ECO:0000256" key="6">
    <source>
        <dbReference type="ARBA" id="ARBA00023077"/>
    </source>
</evidence>
<evidence type="ECO:0000256" key="4">
    <source>
        <dbReference type="ARBA" id="ARBA00022692"/>
    </source>
</evidence>
<keyword evidence="5 12" id="KW-0732">Signal</keyword>
<evidence type="ECO:0000256" key="2">
    <source>
        <dbReference type="ARBA" id="ARBA00022448"/>
    </source>
</evidence>
<feature type="signal peptide" evidence="12">
    <location>
        <begin position="1"/>
        <end position="26"/>
    </location>
</feature>
<keyword evidence="4 10" id="KW-0812">Transmembrane</keyword>
<evidence type="ECO:0000256" key="8">
    <source>
        <dbReference type="ARBA" id="ARBA00023170"/>
    </source>
</evidence>
<evidence type="ECO:0000313" key="16">
    <source>
        <dbReference type="Proteomes" id="UP000789803"/>
    </source>
</evidence>
<dbReference type="Proteomes" id="UP000789803">
    <property type="component" value="Unassembled WGS sequence"/>
</dbReference>
<evidence type="ECO:0000256" key="10">
    <source>
        <dbReference type="PROSITE-ProRule" id="PRU01360"/>
    </source>
</evidence>
<dbReference type="EMBL" id="CAJHOF010000032">
    <property type="protein sequence ID" value="CAD7289814.1"/>
    <property type="molecule type" value="Genomic_DNA"/>
</dbReference>
<gene>
    <name evidence="15" type="ORF">LMG7974_01897</name>
</gene>
<dbReference type="InterPro" id="IPR010917">
    <property type="entry name" value="TonB_rcpt_CS"/>
</dbReference>
<dbReference type="InterPro" id="IPR012910">
    <property type="entry name" value="Plug_dom"/>
</dbReference>
<name>A0ABM8QAF5_9BACT</name>
<organism evidence="15 16">
    <name type="scientific">Campylobacter majalis</name>
    <dbReference type="NCBI Taxonomy" id="2790656"/>
    <lineage>
        <taxon>Bacteria</taxon>
        <taxon>Pseudomonadati</taxon>
        <taxon>Campylobacterota</taxon>
        <taxon>Epsilonproteobacteria</taxon>
        <taxon>Campylobacterales</taxon>
        <taxon>Campylobacteraceae</taxon>
        <taxon>Campylobacter</taxon>
    </lineage>
</organism>
<keyword evidence="9 10" id="KW-0998">Cell outer membrane</keyword>
<keyword evidence="2 10" id="KW-0813">Transport</keyword>
<evidence type="ECO:0000256" key="7">
    <source>
        <dbReference type="ARBA" id="ARBA00023136"/>
    </source>
</evidence>
<dbReference type="RefSeq" id="WP_229933668.1">
    <property type="nucleotide sequence ID" value="NZ_CAJHOF010000032.1"/>
</dbReference>
<feature type="domain" description="TonB-dependent receptor-like beta-barrel" evidence="13">
    <location>
        <begin position="472"/>
        <end position="1006"/>
    </location>
</feature>
<evidence type="ECO:0000256" key="3">
    <source>
        <dbReference type="ARBA" id="ARBA00022452"/>
    </source>
</evidence>
<dbReference type="PROSITE" id="PS01156">
    <property type="entry name" value="TONB_DEPENDENT_REC_2"/>
    <property type="match status" value="1"/>
</dbReference>
<keyword evidence="3 10" id="KW-1134">Transmembrane beta strand</keyword>
<proteinExistence type="inferred from homology"/>
<dbReference type="Pfam" id="PF00593">
    <property type="entry name" value="TonB_dep_Rec_b-barrel"/>
    <property type="match status" value="1"/>
</dbReference>
<accession>A0ABM8QAF5</accession>
<evidence type="ECO:0000256" key="9">
    <source>
        <dbReference type="ARBA" id="ARBA00023237"/>
    </source>
</evidence>
<dbReference type="InterPro" id="IPR037066">
    <property type="entry name" value="Plug_dom_sf"/>
</dbReference>
<dbReference type="PANTHER" id="PTHR30069:SF29">
    <property type="entry name" value="HEMOGLOBIN AND HEMOGLOBIN-HAPTOGLOBIN-BINDING PROTEIN 1-RELATED"/>
    <property type="match status" value="1"/>
</dbReference>
<dbReference type="Pfam" id="PF07715">
    <property type="entry name" value="Plug"/>
    <property type="match status" value="1"/>
</dbReference>
<keyword evidence="16" id="KW-1185">Reference proteome</keyword>
<dbReference type="PROSITE" id="PS52016">
    <property type="entry name" value="TONB_DEPENDENT_REC_3"/>
    <property type="match status" value="1"/>
</dbReference>
<comment type="similarity">
    <text evidence="10 11">Belongs to the TonB-dependent receptor family.</text>
</comment>